<proteinExistence type="predicted"/>
<organism evidence="1 2">
    <name type="scientific">Diphasiastrum complanatum</name>
    <name type="common">Issler's clubmoss</name>
    <name type="synonym">Lycopodium complanatum</name>
    <dbReference type="NCBI Taxonomy" id="34168"/>
    <lineage>
        <taxon>Eukaryota</taxon>
        <taxon>Viridiplantae</taxon>
        <taxon>Streptophyta</taxon>
        <taxon>Embryophyta</taxon>
        <taxon>Tracheophyta</taxon>
        <taxon>Lycopodiopsida</taxon>
        <taxon>Lycopodiales</taxon>
        <taxon>Lycopodiaceae</taxon>
        <taxon>Lycopodioideae</taxon>
        <taxon>Diphasiastrum</taxon>
    </lineage>
</organism>
<accession>A0ACC2B0S8</accession>
<dbReference type="Proteomes" id="UP001162992">
    <property type="component" value="Chromosome 18"/>
</dbReference>
<comment type="caution">
    <text evidence="1">The sequence shown here is derived from an EMBL/GenBank/DDBJ whole genome shotgun (WGS) entry which is preliminary data.</text>
</comment>
<name>A0ACC2B0S8_DIPCM</name>
<sequence length="1343" mass="150034">MDGDSSDASPPMEAGSVTRREFIKQSLGYNGRSKSAIPSRQQANSEEGVQSPRRRGRPPKNNQRLDVAVGKGLLITSRGKHRNPGLVIHDKGKPNDNAFVSPLPSALLKRDEDPIRNSRRHASPPTKKQKHDVVETMLKRRLSKSKDLDGTRYKSQERNSAPVVEDANVRLFENQHEANGERWVLNSKGQECPPIKKQKRDSIGIAGRKDLSKQSRPNIGMLGLTCYEKEKSQARQNVAVNSRSLLQDAVDSTSEPGDSKHSYSSDGKEDKELRKSSQSKEMNGNGPRVHNDSSISLVRERLSEFQKEKITVSDIADGSPVGHGNKKTEGLSDTSEKTHGRGRKKVASVDLPPDELRCIRSDGRSWRCTAYAIPGGRRCQKHLLQLVAAQKRQQMNKGSAFVRVTNGKAKFQPSDFGITTEELNRSESPSSNLHEKALKKLLPQSSSPLVQKSLNISIPSNKTDTLSVNSKTLNQKGPLISDHLSPNHVGKGQTKCSPDGDTTKLEQGKLCHQCQRNDKGAIVFCSKCNRRRYCLCCLTRWYPDLSEQEIKKACPFCRGRCVCKSCLRLKRHTKEEVHMSKVERLKCLHYMLGIILPFLKQLNEVQRLELELESTLRGAPITKLARAPIGRDDCVLCDNCGTSIVDFHRSCPDCDYDLCLTCCQELRQGKQPGVQNLVPSPELLGQQLISEVVDRILPDKGSVENLLTCSEHDESLGKPTPEAFGASGSNKVEVDIAQGASQSAVWRTNKDSSIPCAPAERGCGSPLLILKTLHRANYLENLVKEVESFIDSDVYLFKSEVEACTICDAGSSASSGKDLPSFRLAAQRSNTNDNFIYTPHCHDAKYKELEHFQRHWVRGEPVIVKDVLTAVSDVCWEPMDLWRATQEFARRYVHDESKLVTAVDCFDGREVDVSIYEFLRGYEVGYMDHNSWPKMMKLDWPPSNVFEEKLPRHCAEFIAGIPFAEYTHPRKGILNLAAKFPEGAAKPDLGPKSYITYGVSEELGIGDSVTKLQCGASDMVCVLLHTSEAKLTPWQWKQAHRSRERLEAGNKALQGTGSTGEALDHQQSKKCTKVGEIGVHINSIARGHKIPEDVELHVALELSDDETGRKGAPTSQSSFLNNPVFGTEKGRWEVKTALKSKDLPSCSHEETSLEQHDSSEQESRPNELAYASESDDSSAAVSGGSKVTTHGGAVWDVFRRQDVPKLQEYLEKYSKDFNHHEANEIVHPIHDQLLFLNGEHKKKLKEEFQVEAWTFEQNLGEAVFIPAGCPYQVRNLKKQSCTKVALDFVSPENLQESLRVTEEYRLLPRYHHANEDKLQVKNMIVHAASQAVVEIKRLRADKR</sequence>
<protein>
    <submittedName>
        <fullName evidence="1">Uncharacterized protein</fullName>
    </submittedName>
</protein>
<gene>
    <name evidence="1" type="ORF">O6H91_18G048900</name>
</gene>
<evidence type="ECO:0000313" key="2">
    <source>
        <dbReference type="Proteomes" id="UP001162992"/>
    </source>
</evidence>
<evidence type="ECO:0000313" key="1">
    <source>
        <dbReference type="EMBL" id="KAJ7523366.1"/>
    </source>
</evidence>
<keyword evidence="2" id="KW-1185">Reference proteome</keyword>
<dbReference type="EMBL" id="CM055109">
    <property type="protein sequence ID" value="KAJ7523366.1"/>
    <property type="molecule type" value="Genomic_DNA"/>
</dbReference>
<reference evidence="2" key="1">
    <citation type="journal article" date="2024" name="Proc. Natl. Acad. Sci. U.S.A.">
        <title>Extraordinary preservation of gene collinearity over three hundred million years revealed in homosporous lycophytes.</title>
        <authorList>
            <person name="Li C."/>
            <person name="Wickell D."/>
            <person name="Kuo L.Y."/>
            <person name="Chen X."/>
            <person name="Nie B."/>
            <person name="Liao X."/>
            <person name="Peng D."/>
            <person name="Ji J."/>
            <person name="Jenkins J."/>
            <person name="Williams M."/>
            <person name="Shu S."/>
            <person name="Plott C."/>
            <person name="Barry K."/>
            <person name="Rajasekar S."/>
            <person name="Grimwood J."/>
            <person name="Han X."/>
            <person name="Sun S."/>
            <person name="Hou Z."/>
            <person name="He W."/>
            <person name="Dai G."/>
            <person name="Sun C."/>
            <person name="Schmutz J."/>
            <person name="Leebens-Mack J.H."/>
            <person name="Li F.W."/>
            <person name="Wang L."/>
        </authorList>
    </citation>
    <scope>NUCLEOTIDE SEQUENCE [LARGE SCALE GENOMIC DNA]</scope>
    <source>
        <strain evidence="2">cv. PW_Plant_1</strain>
    </source>
</reference>